<evidence type="ECO:0000256" key="3">
    <source>
        <dbReference type="ARBA" id="ARBA00023163"/>
    </source>
</evidence>
<proteinExistence type="inferred from homology"/>
<evidence type="ECO:0000313" key="5">
    <source>
        <dbReference type="Proteomes" id="UP000247091"/>
    </source>
</evidence>
<dbReference type="EMBL" id="JX997169">
    <property type="protein sequence ID" value="AGE54000.1"/>
    <property type="molecule type" value="Genomic_DNA"/>
</dbReference>
<keyword evidence="2" id="KW-0238">DNA-binding</keyword>
<comment type="similarity">
    <text evidence="1">Belongs to the TBP family.</text>
</comment>
<dbReference type="InterPro" id="IPR012295">
    <property type="entry name" value="TBP_dom_sf"/>
</dbReference>
<dbReference type="Proteomes" id="UP000247091">
    <property type="component" value="Segment"/>
</dbReference>
<dbReference type="InterPro" id="IPR000814">
    <property type="entry name" value="TBP"/>
</dbReference>
<name>M1I687_PBCVI</name>
<organism evidence="4 5">
    <name type="scientific">Paramecium bursaria Chlorella virus IL3A</name>
    <name type="common">PBCV-IL3A</name>
    <dbReference type="NCBI Taxonomy" id="46019"/>
    <lineage>
        <taxon>Viruses</taxon>
        <taxon>Varidnaviria</taxon>
        <taxon>Bamfordvirae</taxon>
        <taxon>Nucleocytoviricota</taxon>
        <taxon>Megaviricetes</taxon>
        <taxon>Algavirales</taxon>
        <taxon>Phycodnaviridae</taxon>
        <taxon>Chlorovirus</taxon>
        <taxon>Chlorovirus illinoense</taxon>
    </lineage>
</organism>
<dbReference type="Gene3D" id="3.30.310.10">
    <property type="entry name" value="TATA-Binding Protein"/>
    <property type="match status" value="2"/>
</dbReference>
<reference evidence="4 5" key="1">
    <citation type="submission" date="2012-10" db="EMBL/GenBank/DDBJ databases">
        <title>Towards defining the chloroviruses: a genomic journey through a genus of large DNA viruses.</title>
        <authorList>
            <person name="Jeanniard A."/>
            <person name="Dunigan D.D."/>
            <person name="Gurnon J.R."/>
            <person name="Agarkova I."/>
            <person name="Kang M."/>
            <person name="Vitek J."/>
            <person name="Duncan G."/>
            <person name="McClung O.W."/>
            <person name="Larsen M."/>
            <person name="Claverie J.-M."/>
            <person name="Van Etten J.L."/>
            <person name="Blanc G."/>
        </authorList>
    </citation>
    <scope>NUCLEOTIDE SEQUENCE [LARGE SCALE GENOMIC DNA]</scope>
</reference>
<dbReference type="GO" id="GO:0003677">
    <property type="term" value="F:DNA binding"/>
    <property type="evidence" value="ECO:0007669"/>
    <property type="project" value="UniProtKB-KW"/>
</dbReference>
<accession>M1I687</accession>
<dbReference type="GO" id="GO:0006352">
    <property type="term" value="P:DNA-templated transcription initiation"/>
    <property type="evidence" value="ECO:0007669"/>
    <property type="project" value="InterPro"/>
</dbReference>
<dbReference type="SUPFAM" id="SSF55945">
    <property type="entry name" value="TATA-box binding protein-like"/>
    <property type="match status" value="1"/>
</dbReference>
<evidence type="ECO:0000256" key="1">
    <source>
        <dbReference type="ARBA" id="ARBA00005560"/>
    </source>
</evidence>
<keyword evidence="3" id="KW-0804">Transcription</keyword>
<protein>
    <submittedName>
        <fullName evidence="4">Transcription factor TFIID (Or TATA-binding protein TBP)</fullName>
    </submittedName>
</protein>
<sequence length="317" mass="36036">MNREERKETFVNTLVDFCNVSREFVETYISKGVIDKVTHTNEEFLKCMTSAATTCKTSTHVKFIPPTVTTITITGKFVYDETVTKELPIEYIRERLDEENDLGLYIGVQKVKKHRADVYSKKVQHDKRKFRHQVPIKHGGKSAKLFYNGSVHITGITNLVDFVHMTSLIASFIHEITNKELLMVLEDFKINMINTSSLVTDLNNFPMAFPPKTITELIRETGQHVDFDPERYPGVKIIISDEQGKKVATGCVFQTGSITIIGAREPKYIAKAFDVIGKNLDKLWTLGMSASKPRTTTSRIPLEIAHGYLTNSWRLCI</sequence>
<gene>
    <name evidence="4" type="primary">IL-3A_614R</name>
    <name evidence="4" type="ORF">PBCVIL3A_614R</name>
</gene>
<dbReference type="Pfam" id="PF00352">
    <property type="entry name" value="TBP"/>
    <property type="match status" value="1"/>
</dbReference>
<organismHost>
    <name type="scientific">Chlorella</name>
    <dbReference type="NCBI Taxonomy" id="3071"/>
</organismHost>
<evidence type="ECO:0000256" key="2">
    <source>
        <dbReference type="ARBA" id="ARBA00023125"/>
    </source>
</evidence>
<evidence type="ECO:0000313" key="4">
    <source>
        <dbReference type="EMBL" id="AGE54000.1"/>
    </source>
</evidence>